<proteinExistence type="predicted"/>
<keyword evidence="1" id="KW-0472">Membrane</keyword>
<reference evidence="2 3" key="1">
    <citation type="submission" date="2022-04" db="EMBL/GenBank/DDBJ databases">
        <title>Positive selection, recombination, and allopatry shape intraspecific diversity of widespread and dominant cyanobacteria.</title>
        <authorList>
            <person name="Wei J."/>
            <person name="Shu W."/>
            <person name="Hu C."/>
        </authorList>
    </citation>
    <scope>NUCLEOTIDE SEQUENCE [LARGE SCALE GENOMIC DNA]</scope>
    <source>
        <strain evidence="2 3">GB2-A4</strain>
    </source>
</reference>
<keyword evidence="3" id="KW-1185">Reference proteome</keyword>
<dbReference type="Pfam" id="PF14325">
    <property type="entry name" value="DUF4383"/>
    <property type="match status" value="1"/>
</dbReference>
<protein>
    <submittedName>
        <fullName evidence="2">DUF4383 domain-containing protein</fullName>
    </submittedName>
</protein>
<name>A0ABV0JB22_9CYAN</name>
<evidence type="ECO:0000313" key="3">
    <source>
        <dbReference type="Proteomes" id="UP001464891"/>
    </source>
</evidence>
<keyword evidence="1" id="KW-0812">Transmembrane</keyword>
<dbReference type="RefSeq" id="WP_190437673.1">
    <property type="nucleotide sequence ID" value="NZ_JAMPKM010000011.1"/>
</dbReference>
<organism evidence="2 3">
    <name type="scientific">Trichocoleus desertorum GB2-A4</name>
    <dbReference type="NCBI Taxonomy" id="2933944"/>
    <lineage>
        <taxon>Bacteria</taxon>
        <taxon>Bacillati</taxon>
        <taxon>Cyanobacteriota</taxon>
        <taxon>Cyanophyceae</taxon>
        <taxon>Leptolyngbyales</taxon>
        <taxon>Trichocoleusaceae</taxon>
        <taxon>Trichocoleus</taxon>
    </lineage>
</organism>
<dbReference type="EMBL" id="JAMPKM010000011">
    <property type="protein sequence ID" value="MEP0818977.1"/>
    <property type="molecule type" value="Genomic_DNA"/>
</dbReference>
<evidence type="ECO:0000256" key="1">
    <source>
        <dbReference type="SAM" id="Phobius"/>
    </source>
</evidence>
<keyword evidence="1" id="KW-1133">Transmembrane helix</keyword>
<gene>
    <name evidence="2" type="ORF">NC998_17915</name>
</gene>
<sequence length="164" mass="17181">MQTNTSNLLQRLDGAERLFAMILGVVFLAVGIAGFIPGLIAMPAVAGDAPLYVPDLSFPDGYGNVFGLFPTNFLHNAVHIAVGVLGLAAATSFSGSLVFNQGFAIAYILIAIMGLLPATNTTFGLMPIFGNNVWFNALTGLAAAYFGFIKPLKVQEQITSAPKA</sequence>
<dbReference type="Proteomes" id="UP001464891">
    <property type="component" value="Unassembled WGS sequence"/>
</dbReference>
<feature type="transmembrane region" description="Helical" evidence="1">
    <location>
        <begin position="128"/>
        <end position="148"/>
    </location>
</feature>
<feature type="transmembrane region" description="Helical" evidence="1">
    <location>
        <begin position="65"/>
        <end position="90"/>
    </location>
</feature>
<comment type="caution">
    <text evidence="2">The sequence shown here is derived from an EMBL/GenBank/DDBJ whole genome shotgun (WGS) entry which is preliminary data.</text>
</comment>
<feature type="transmembrane region" description="Helical" evidence="1">
    <location>
        <begin position="18"/>
        <end position="45"/>
    </location>
</feature>
<accession>A0ABV0JB22</accession>
<evidence type="ECO:0000313" key="2">
    <source>
        <dbReference type="EMBL" id="MEP0818977.1"/>
    </source>
</evidence>